<reference evidence="2" key="1">
    <citation type="submission" date="2022-04" db="EMBL/GenBank/DDBJ databases">
        <title>Carnegiea gigantea Genome sequencing and assembly v2.</title>
        <authorList>
            <person name="Copetti D."/>
            <person name="Sanderson M.J."/>
            <person name="Burquez A."/>
            <person name="Wojciechowski M.F."/>
        </authorList>
    </citation>
    <scope>NUCLEOTIDE SEQUENCE</scope>
    <source>
        <strain evidence="2">SGP5-SGP5p</strain>
        <tissue evidence="2">Aerial part</tissue>
    </source>
</reference>
<evidence type="ECO:0000313" key="3">
    <source>
        <dbReference type="Proteomes" id="UP001153076"/>
    </source>
</evidence>
<feature type="region of interest" description="Disordered" evidence="1">
    <location>
        <begin position="17"/>
        <end position="43"/>
    </location>
</feature>
<protein>
    <submittedName>
        <fullName evidence="2">Uncharacterized protein</fullName>
    </submittedName>
</protein>
<sequence>MPKIRGGKGSRCLKWVADAQPSTGPPSPKRWSSHIATGPTEHPCHRRLKTTVTISDTTTSSSNRSAHTASSKAKATPNGVFLKSIVENVQITLDRLVLESIFGLQFINAAPFNLTRKLAKDLGWQHASNLTPTEAAALKVILPDTLCTPNVAMSLLGCKRPLLLSASSLIRFN</sequence>
<gene>
    <name evidence="2" type="ORF">Cgig2_010321</name>
</gene>
<dbReference type="AlphaFoldDB" id="A0A9Q1GJL9"/>
<evidence type="ECO:0000256" key="1">
    <source>
        <dbReference type="SAM" id="MobiDB-lite"/>
    </source>
</evidence>
<accession>A0A9Q1GJL9</accession>
<proteinExistence type="predicted"/>
<name>A0A9Q1GJL9_9CARY</name>
<feature type="region of interest" description="Disordered" evidence="1">
    <location>
        <begin position="54"/>
        <end position="73"/>
    </location>
</feature>
<dbReference type="Proteomes" id="UP001153076">
    <property type="component" value="Unassembled WGS sequence"/>
</dbReference>
<organism evidence="2 3">
    <name type="scientific">Carnegiea gigantea</name>
    <dbReference type="NCBI Taxonomy" id="171969"/>
    <lineage>
        <taxon>Eukaryota</taxon>
        <taxon>Viridiplantae</taxon>
        <taxon>Streptophyta</taxon>
        <taxon>Embryophyta</taxon>
        <taxon>Tracheophyta</taxon>
        <taxon>Spermatophyta</taxon>
        <taxon>Magnoliopsida</taxon>
        <taxon>eudicotyledons</taxon>
        <taxon>Gunneridae</taxon>
        <taxon>Pentapetalae</taxon>
        <taxon>Caryophyllales</taxon>
        <taxon>Cactineae</taxon>
        <taxon>Cactaceae</taxon>
        <taxon>Cactoideae</taxon>
        <taxon>Echinocereeae</taxon>
        <taxon>Carnegiea</taxon>
    </lineage>
</organism>
<dbReference type="EMBL" id="JAKOGI010003602">
    <property type="protein sequence ID" value="KAJ8420285.1"/>
    <property type="molecule type" value="Genomic_DNA"/>
</dbReference>
<keyword evidence="3" id="KW-1185">Reference proteome</keyword>
<evidence type="ECO:0000313" key="2">
    <source>
        <dbReference type="EMBL" id="KAJ8420285.1"/>
    </source>
</evidence>
<comment type="caution">
    <text evidence="2">The sequence shown here is derived from an EMBL/GenBank/DDBJ whole genome shotgun (WGS) entry which is preliminary data.</text>
</comment>